<evidence type="ECO:0000313" key="2">
    <source>
        <dbReference type="EMBL" id="QDX93216.1"/>
    </source>
</evidence>
<keyword evidence="3" id="KW-1185">Reference proteome</keyword>
<keyword evidence="1" id="KW-0812">Transmembrane</keyword>
<dbReference type="PANTHER" id="PTHR38441:SF1">
    <property type="entry name" value="MEMBRANE PROTEIN"/>
    <property type="match status" value="1"/>
</dbReference>
<sequence length="110" mass="12839">MSYQKNQPGRINYTTIANSARFQILMKQKNGFVLPMTIFFFIFYFLLPIMTSYVPSINRPAIGAITWAWIFGFAQFIMTWVLCMLYSRKAKKLDAMVEEIKQDMGKGVEM</sequence>
<proteinExistence type="predicted"/>
<name>A0A518V881_BRELA</name>
<evidence type="ECO:0000256" key="1">
    <source>
        <dbReference type="SAM" id="Phobius"/>
    </source>
</evidence>
<dbReference type="EMBL" id="CP033464">
    <property type="protein sequence ID" value="QDX93216.1"/>
    <property type="molecule type" value="Genomic_DNA"/>
</dbReference>
<dbReference type="AlphaFoldDB" id="A0A518V881"/>
<protein>
    <submittedName>
        <fullName evidence="2">DUF485 domain-containing protein</fullName>
    </submittedName>
</protein>
<feature type="transmembrane region" description="Helical" evidence="1">
    <location>
        <begin position="66"/>
        <end position="86"/>
    </location>
</feature>
<gene>
    <name evidence="2" type="ORF">EEL30_13445</name>
</gene>
<reference evidence="2 3" key="1">
    <citation type="submission" date="2018-11" db="EMBL/GenBank/DDBJ databases">
        <title>Phylogenetic determinants of toxin gene distribution in genomes of Brevibacillus laterosporus.</title>
        <authorList>
            <person name="Glare T.R."/>
            <person name="Durrant A."/>
            <person name="Berry C."/>
            <person name="Palma L."/>
            <person name="Ormskirk M."/>
            <person name="Cox M.O."/>
        </authorList>
    </citation>
    <scope>NUCLEOTIDE SEQUENCE [LARGE SCALE GENOMIC DNA]</scope>
    <source>
        <strain evidence="2 3">1821L</strain>
    </source>
</reference>
<dbReference type="OrthoDB" id="2886991at2"/>
<accession>A0A518V881</accession>
<feature type="transmembrane region" description="Helical" evidence="1">
    <location>
        <begin position="31"/>
        <end position="54"/>
    </location>
</feature>
<dbReference type="InterPro" id="IPR007436">
    <property type="entry name" value="DUF485"/>
</dbReference>
<dbReference type="PANTHER" id="PTHR38441">
    <property type="entry name" value="INTEGRAL MEMBRANE PROTEIN-RELATED"/>
    <property type="match status" value="1"/>
</dbReference>
<evidence type="ECO:0000313" key="3">
    <source>
        <dbReference type="Proteomes" id="UP000319432"/>
    </source>
</evidence>
<keyword evidence="1" id="KW-1133">Transmembrane helix</keyword>
<dbReference type="Pfam" id="PF04341">
    <property type="entry name" value="DUF485"/>
    <property type="match status" value="1"/>
</dbReference>
<dbReference type="Proteomes" id="UP000319432">
    <property type="component" value="Chromosome"/>
</dbReference>
<organism evidence="2 3">
    <name type="scientific">Brevibacillus laterosporus</name>
    <name type="common">Bacillus laterosporus</name>
    <dbReference type="NCBI Taxonomy" id="1465"/>
    <lineage>
        <taxon>Bacteria</taxon>
        <taxon>Bacillati</taxon>
        <taxon>Bacillota</taxon>
        <taxon>Bacilli</taxon>
        <taxon>Bacillales</taxon>
        <taxon>Paenibacillaceae</taxon>
        <taxon>Brevibacillus</taxon>
    </lineage>
</organism>
<keyword evidence="1" id="KW-0472">Membrane</keyword>